<keyword evidence="6" id="KW-0963">Cytoplasm</keyword>
<evidence type="ECO:0000259" key="14">
    <source>
        <dbReference type="Pfam" id="PF16026"/>
    </source>
</evidence>
<dbReference type="GO" id="GO:0005759">
    <property type="term" value="C:mitochondrial matrix"/>
    <property type="evidence" value="ECO:0007669"/>
    <property type="project" value="UniProtKB-SubCell"/>
</dbReference>
<evidence type="ECO:0000256" key="2">
    <source>
        <dbReference type="ARBA" id="ARBA00004305"/>
    </source>
</evidence>
<dbReference type="PANTHER" id="PTHR21771">
    <property type="entry name" value="MITOCHONDRIA-EATING PROTEIN-RELATED"/>
    <property type="match status" value="1"/>
</dbReference>
<keyword evidence="16" id="KW-1185">Reference proteome</keyword>
<protein>
    <recommendedName>
        <fullName evidence="5">Mitochondria-eating protein</fullName>
    </recommendedName>
    <alternativeName>
        <fullName evidence="12">Spermatogenesis-associated protein 18</fullName>
    </alternativeName>
</protein>
<reference evidence="15 16" key="1">
    <citation type="submission" date="2024-11" db="EMBL/GenBank/DDBJ databases">
        <title>Chromosome-level genome assembly of the freshwater bivalve Anodonta woodiana.</title>
        <authorList>
            <person name="Chen X."/>
        </authorList>
    </citation>
    <scope>NUCLEOTIDE SEQUENCE [LARGE SCALE GENOMIC DNA]</scope>
    <source>
        <strain evidence="15">MN2024</strain>
        <tissue evidence="15">Gills</tissue>
    </source>
</reference>
<dbReference type="InterPro" id="IPR031981">
    <property type="entry name" value="MIEAP_C"/>
</dbReference>
<dbReference type="GO" id="GO:0005741">
    <property type="term" value="C:mitochondrial outer membrane"/>
    <property type="evidence" value="ECO:0007669"/>
    <property type="project" value="UniProtKB-SubCell"/>
</dbReference>
<evidence type="ECO:0000256" key="5">
    <source>
        <dbReference type="ARBA" id="ARBA00019863"/>
    </source>
</evidence>
<sequence>MGQGESFSMGKRTTTEKGSDGVVPKAFKFKGDSVHEAKATCAYFSTTEKKDDTLEKSQLNSSSYARNDDERQYKESYEKKKECLETEVKQLKAENERMTTSSNKQSAGSVKLTKDYKKKIQSLEEEVQQQKEEKHKLWTRLSEFGALQLTYNNPNIADMSDANRPGNLVEQISELYDNEWTDAYEYLTRTEGLQDEETVKQLLNILHTIYILCMESTRKQTDDLRNAMLSYLGLPRESKDDFTLKKVLKRLRQCRAAQFQDFLDSIVKNARYQFVDQLQRRYCGPLDKYIQRCTHVCWFMCIMDPQMYLDFGQTHMNGPPDAAANDCRLHFDSTQFASYTRTGMYLKYVVWPAVYLYESGPIMKRGVAQGFNGEPEAKKSAIVEKREKSKNTFDTNYVDADHVYHGNKFNSDVLKR</sequence>
<evidence type="ECO:0000256" key="4">
    <source>
        <dbReference type="ARBA" id="ARBA00008233"/>
    </source>
</evidence>
<dbReference type="Proteomes" id="UP001634394">
    <property type="component" value="Unassembled WGS sequence"/>
</dbReference>
<evidence type="ECO:0000256" key="10">
    <source>
        <dbReference type="ARBA" id="ARBA00023128"/>
    </source>
</evidence>
<evidence type="ECO:0000256" key="6">
    <source>
        <dbReference type="ARBA" id="ARBA00022490"/>
    </source>
</evidence>
<keyword evidence="7" id="KW-1000">Mitochondrion outer membrane</keyword>
<evidence type="ECO:0000256" key="13">
    <source>
        <dbReference type="SAM" id="MobiDB-lite"/>
    </source>
</evidence>
<organism evidence="15 16">
    <name type="scientific">Sinanodonta woodiana</name>
    <name type="common">Chinese pond mussel</name>
    <name type="synonym">Anodonta woodiana</name>
    <dbReference type="NCBI Taxonomy" id="1069815"/>
    <lineage>
        <taxon>Eukaryota</taxon>
        <taxon>Metazoa</taxon>
        <taxon>Spiralia</taxon>
        <taxon>Lophotrochozoa</taxon>
        <taxon>Mollusca</taxon>
        <taxon>Bivalvia</taxon>
        <taxon>Autobranchia</taxon>
        <taxon>Heteroconchia</taxon>
        <taxon>Palaeoheterodonta</taxon>
        <taxon>Unionida</taxon>
        <taxon>Unionoidea</taxon>
        <taxon>Unionidae</taxon>
        <taxon>Unioninae</taxon>
        <taxon>Sinanodonta</taxon>
    </lineage>
</organism>
<evidence type="ECO:0000256" key="3">
    <source>
        <dbReference type="ARBA" id="ARBA00004496"/>
    </source>
</evidence>
<evidence type="ECO:0000313" key="15">
    <source>
        <dbReference type="EMBL" id="KAL3879560.1"/>
    </source>
</evidence>
<keyword evidence="9" id="KW-0446">Lipid-binding</keyword>
<dbReference type="AlphaFoldDB" id="A0ABD3X027"/>
<dbReference type="PANTHER" id="PTHR21771:SF0">
    <property type="entry name" value="MITOCHONDRIA-EATING PROTEIN"/>
    <property type="match status" value="1"/>
</dbReference>
<dbReference type="GO" id="GO:0008289">
    <property type="term" value="F:lipid binding"/>
    <property type="evidence" value="ECO:0007669"/>
    <property type="project" value="UniProtKB-KW"/>
</dbReference>
<feature type="compositionally biased region" description="Polar residues" evidence="13">
    <location>
        <begin position="56"/>
        <end position="65"/>
    </location>
</feature>
<evidence type="ECO:0000256" key="12">
    <source>
        <dbReference type="ARBA" id="ARBA00032687"/>
    </source>
</evidence>
<evidence type="ECO:0000313" key="16">
    <source>
        <dbReference type="Proteomes" id="UP001634394"/>
    </source>
</evidence>
<proteinExistence type="inferred from homology"/>
<dbReference type="InterPro" id="IPR026169">
    <property type="entry name" value="MIEAP"/>
</dbReference>
<feature type="compositionally biased region" description="Basic and acidic residues" evidence="13">
    <location>
        <begin position="66"/>
        <end position="77"/>
    </location>
</feature>
<feature type="region of interest" description="Disordered" evidence="13">
    <location>
        <begin position="1"/>
        <end position="29"/>
    </location>
</feature>
<gene>
    <name evidence="15" type="ORF">ACJMK2_031854</name>
</gene>
<feature type="domain" description="Mitochondria-eating protein C-terminal" evidence="14">
    <location>
        <begin position="164"/>
        <end position="368"/>
    </location>
</feature>
<evidence type="ECO:0000256" key="1">
    <source>
        <dbReference type="ARBA" id="ARBA00004294"/>
    </source>
</evidence>
<accession>A0ABD3X027</accession>
<comment type="subcellular location">
    <subcellularLocation>
        <location evidence="3">Cytoplasm</location>
    </subcellularLocation>
    <subcellularLocation>
        <location evidence="2">Mitochondrion matrix</location>
    </subcellularLocation>
    <subcellularLocation>
        <location evidence="1">Mitochondrion outer membrane</location>
    </subcellularLocation>
</comment>
<feature type="region of interest" description="Disordered" evidence="13">
    <location>
        <begin position="50"/>
        <end position="77"/>
    </location>
</feature>
<keyword evidence="11" id="KW-0472">Membrane</keyword>
<dbReference type="EMBL" id="JBJQND010000004">
    <property type="protein sequence ID" value="KAL3879560.1"/>
    <property type="molecule type" value="Genomic_DNA"/>
</dbReference>
<keyword evidence="8" id="KW-0175">Coiled coil</keyword>
<keyword evidence="10" id="KW-0496">Mitochondrion</keyword>
<dbReference type="Pfam" id="PF16026">
    <property type="entry name" value="MIEAP"/>
    <property type="match status" value="1"/>
</dbReference>
<name>A0ABD3X027_SINWO</name>
<evidence type="ECO:0000256" key="9">
    <source>
        <dbReference type="ARBA" id="ARBA00023121"/>
    </source>
</evidence>
<evidence type="ECO:0000256" key="7">
    <source>
        <dbReference type="ARBA" id="ARBA00022787"/>
    </source>
</evidence>
<evidence type="ECO:0000256" key="11">
    <source>
        <dbReference type="ARBA" id="ARBA00023136"/>
    </source>
</evidence>
<comment type="similarity">
    <text evidence="4">Belongs to the MIEAP family.</text>
</comment>
<comment type="caution">
    <text evidence="15">The sequence shown here is derived from an EMBL/GenBank/DDBJ whole genome shotgun (WGS) entry which is preliminary data.</text>
</comment>
<evidence type="ECO:0000256" key="8">
    <source>
        <dbReference type="ARBA" id="ARBA00023054"/>
    </source>
</evidence>